<dbReference type="AlphaFoldDB" id="A0A7K1SYV8"/>
<evidence type="ECO:0000256" key="1">
    <source>
        <dbReference type="SAM" id="Phobius"/>
    </source>
</evidence>
<feature type="transmembrane region" description="Helical" evidence="1">
    <location>
        <begin position="64"/>
        <end position="85"/>
    </location>
</feature>
<sequence length="127" mass="14727">MKTLLNPWFVAFCLMWGVLYFARITHHPILYLNGHLGDFLAVPVIANLGLWFQRIFIAKRSTYVLKPGHVIFIVLYLSIAFEWLLPTYHPEIFTADWTDVLLYIIGGCFFFKWMNRPLEATGTKGSA</sequence>
<feature type="transmembrane region" description="Helical" evidence="1">
    <location>
        <begin position="7"/>
        <end position="24"/>
    </location>
</feature>
<evidence type="ECO:0000313" key="2">
    <source>
        <dbReference type="EMBL" id="MVN22492.1"/>
    </source>
</evidence>
<protein>
    <recommendedName>
        <fullName evidence="4">Magnesium citrate secondary transporter</fullName>
    </recommendedName>
</protein>
<dbReference type="EMBL" id="WPIK01000011">
    <property type="protein sequence ID" value="MVN22492.1"/>
    <property type="molecule type" value="Genomic_DNA"/>
</dbReference>
<feature type="transmembrane region" description="Helical" evidence="1">
    <location>
        <begin position="97"/>
        <end position="114"/>
    </location>
</feature>
<proteinExistence type="predicted"/>
<dbReference type="Proteomes" id="UP000462014">
    <property type="component" value="Unassembled WGS sequence"/>
</dbReference>
<accession>A0A7K1SYV8</accession>
<gene>
    <name evidence="2" type="ORF">GO621_13210</name>
</gene>
<feature type="transmembrane region" description="Helical" evidence="1">
    <location>
        <begin position="30"/>
        <end position="52"/>
    </location>
</feature>
<organism evidence="2 3">
    <name type="scientific">Mucilaginibacter arboris</name>
    <dbReference type="NCBI Taxonomy" id="2682090"/>
    <lineage>
        <taxon>Bacteria</taxon>
        <taxon>Pseudomonadati</taxon>
        <taxon>Bacteroidota</taxon>
        <taxon>Sphingobacteriia</taxon>
        <taxon>Sphingobacteriales</taxon>
        <taxon>Sphingobacteriaceae</taxon>
        <taxon>Mucilaginibacter</taxon>
    </lineage>
</organism>
<evidence type="ECO:0008006" key="4">
    <source>
        <dbReference type="Google" id="ProtNLM"/>
    </source>
</evidence>
<name>A0A7K1SYV8_9SPHI</name>
<keyword evidence="3" id="KW-1185">Reference proteome</keyword>
<keyword evidence="1" id="KW-0812">Transmembrane</keyword>
<evidence type="ECO:0000313" key="3">
    <source>
        <dbReference type="Proteomes" id="UP000462014"/>
    </source>
</evidence>
<keyword evidence="1" id="KW-0472">Membrane</keyword>
<reference evidence="2 3" key="1">
    <citation type="submission" date="2019-12" db="EMBL/GenBank/DDBJ databases">
        <title>Mucilaginibacter sp. HMF7410 genome sequencing and assembly.</title>
        <authorList>
            <person name="Kang H."/>
            <person name="Cha I."/>
            <person name="Kim H."/>
            <person name="Joh K."/>
        </authorList>
    </citation>
    <scope>NUCLEOTIDE SEQUENCE [LARGE SCALE GENOMIC DNA]</scope>
    <source>
        <strain evidence="2 3">HMF7410</strain>
    </source>
</reference>
<dbReference type="RefSeq" id="WP_157567791.1">
    <property type="nucleotide sequence ID" value="NZ_WPIK01000011.1"/>
</dbReference>
<comment type="caution">
    <text evidence="2">The sequence shown here is derived from an EMBL/GenBank/DDBJ whole genome shotgun (WGS) entry which is preliminary data.</text>
</comment>
<keyword evidence="1" id="KW-1133">Transmembrane helix</keyword>